<dbReference type="PANTHER" id="PTHR11059">
    <property type="entry name" value="DNA REPAIR PROTEIN RECN"/>
    <property type="match status" value="1"/>
</dbReference>
<evidence type="ECO:0000313" key="13">
    <source>
        <dbReference type="Proteomes" id="UP000178485"/>
    </source>
</evidence>
<feature type="coiled-coil region" evidence="10">
    <location>
        <begin position="159"/>
        <end position="186"/>
    </location>
</feature>
<dbReference type="PANTHER" id="PTHR11059:SF0">
    <property type="entry name" value="DNA REPAIR PROTEIN RECN"/>
    <property type="match status" value="1"/>
</dbReference>
<evidence type="ECO:0000256" key="2">
    <source>
        <dbReference type="ARBA" id="ARBA00009441"/>
    </source>
</evidence>
<dbReference type="GO" id="GO:0006310">
    <property type="term" value="P:DNA recombination"/>
    <property type="evidence" value="ECO:0007669"/>
    <property type="project" value="InterPro"/>
</dbReference>
<dbReference type="Pfam" id="PF02463">
    <property type="entry name" value="SMC_N"/>
    <property type="match status" value="1"/>
</dbReference>
<name>A0A1G4G9J3_9BACT</name>
<reference evidence="12 13" key="1">
    <citation type="submission" date="2016-08" db="EMBL/GenBank/DDBJ databases">
        <authorList>
            <person name="Seilhamer J.J."/>
        </authorList>
    </citation>
    <scope>NUCLEOTIDE SEQUENCE [LARGE SCALE GENOMIC DNA]</scope>
    <source>
        <strain evidence="12">ING2-E5A</strain>
    </source>
</reference>
<evidence type="ECO:0000256" key="6">
    <source>
        <dbReference type="ARBA" id="ARBA00022840"/>
    </source>
</evidence>
<evidence type="ECO:0000256" key="9">
    <source>
        <dbReference type="PIRNR" id="PIRNR003128"/>
    </source>
</evidence>
<dbReference type="SUPFAM" id="SSF52540">
    <property type="entry name" value="P-loop containing nucleoside triphosphate hydrolases"/>
    <property type="match status" value="1"/>
</dbReference>
<keyword evidence="5 9" id="KW-0227">DNA damage</keyword>
<dbReference type="InterPro" id="IPR003395">
    <property type="entry name" value="RecF/RecN/SMC_N"/>
</dbReference>
<dbReference type="CDD" id="cd03241">
    <property type="entry name" value="ABC_RecN"/>
    <property type="match status" value="2"/>
</dbReference>
<dbReference type="KEGG" id="pmuc:ING2E5A_2417"/>
<keyword evidence="6" id="KW-0067">ATP-binding</keyword>
<keyword evidence="13" id="KW-1185">Reference proteome</keyword>
<dbReference type="FunFam" id="3.40.50.300:FF:000319">
    <property type="entry name" value="DNA repair protein RecN"/>
    <property type="match status" value="1"/>
</dbReference>
<dbReference type="NCBIfam" id="TIGR00634">
    <property type="entry name" value="recN"/>
    <property type="match status" value="1"/>
</dbReference>
<organism evidence="12 13">
    <name type="scientific">Petrimonas mucosa</name>
    <dbReference type="NCBI Taxonomy" id="1642646"/>
    <lineage>
        <taxon>Bacteria</taxon>
        <taxon>Pseudomonadati</taxon>
        <taxon>Bacteroidota</taxon>
        <taxon>Bacteroidia</taxon>
        <taxon>Bacteroidales</taxon>
        <taxon>Dysgonomonadaceae</taxon>
        <taxon>Petrimonas</taxon>
    </lineage>
</organism>
<proteinExistence type="inferred from homology"/>
<dbReference type="Gene3D" id="3.40.50.300">
    <property type="entry name" value="P-loop containing nucleotide triphosphate hydrolases"/>
    <property type="match status" value="2"/>
</dbReference>
<dbReference type="RefSeq" id="WP_071137540.1">
    <property type="nucleotide sequence ID" value="NZ_DUQN01000007.1"/>
</dbReference>
<dbReference type="GO" id="GO:0005524">
    <property type="term" value="F:ATP binding"/>
    <property type="evidence" value="ECO:0007669"/>
    <property type="project" value="UniProtKB-KW"/>
</dbReference>
<dbReference type="GO" id="GO:0043590">
    <property type="term" value="C:bacterial nucleoid"/>
    <property type="evidence" value="ECO:0007669"/>
    <property type="project" value="TreeGrafter"/>
</dbReference>
<evidence type="ECO:0000256" key="1">
    <source>
        <dbReference type="ARBA" id="ARBA00003618"/>
    </source>
</evidence>
<evidence type="ECO:0000256" key="5">
    <source>
        <dbReference type="ARBA" id="ARBA00022763"/>
    </source>
</evidence>
<dbReference type="AlphaFoldDB" id="A0A1G4G9J3"/>
<dbReference type="GO" id="GO:0009432">
    <property type="term" value="P:SOS response"/>
    <property type="evidence" value="ECO:0007669"/>
    <property type="project" value="TreeGrafter"/>
</dbReference>
<sequence>MLKSLAIENYALIDSLQIDFDKGFSVITGETGAGKSIILGALSLILGQRADSRFIKQNEQKCTIEGIFDLSRYDLQQFFDEREWEYDPDECILRREIWTNGKSRAFVNDSPVYLNDLKELGDRLIDVHSQHQNLSLNDNLYQLNALDILADSKEERELFRRAFQEYEACRKELIDLQEQSRKNREEADYLQFQFDNLAGAKLQAGEQERLEAELETITHAEEIKSSLFAVTDSLSGEGDSVEQRLKTIADRLKGIQRVFPVASELGQRVESAYIELKEVRIEAERYFDGIEYNAGRQQLVEERLSLIYDLQKRHSASSVEKLLEIQEQLENRLKGIQSLDEHLDLLEKEMSEKQQAMLQRAEILSKKRGSALQPVEKLLTEKLIYLGMPNARFRIEVTSKSNPDMTGKDSVNFLFSANKNSPLMPVAQVASGGEISRLMLCLKSMIAGATALPTVIFDEIDTGTSGEIADKMGSIMQDMAHDMQVIAITHLPQIAAKGTKHYTVYKEDRDETTLTRMSLLTPDERVMEIARMLSGAEVTDQAVENARVMLGSQ</sequence>
<evidence type="ECO:0000256" key="10">
    <source>
        <dbReference type="SAM" id="Coils"/>
    </source>
</evidence>
<dbReference type="InterPro" id="IPR027417">
    <property type="entry name" value="P-loop_NTPase"/>
</dbReference>
<comment type="similarity">
    <text evidence="2 9">Belongs to the RecN family.</text>
</comment>
<evidence type="ECO:0000256" key="3">
    <source>
        <dbReference type="ARBA" id="ARBA00021315"/>
    </source>
</evidence>
<keyword evidence="7 9" id="KW-0234">DNA repair</keyword>
<dbReference type="PIRSF" id="PIRSF003128">
    <property type="entry name" value="RecN"/>
    <property type="match status" value="1"/>
</dbReference>
<feature type="coiled-coil region" evidence="10">
    <location>
        <begin position="319"/>
        <end position="356"/>
    </location>
</feature>
<gene>
    <name evidence="12" type="primary">recN</name>
    <name evidence="12" type="ORF">ING2E5A_2417</name>
</gene>
<evidence type="ECO:0000256" key="4">
    <source>
        <dbReference type="ARBA" id="ARBA00022741"/>
    </source>
</evidence>
<keyword evidence="10" id="KW-0175">Coiled coil</keyword>
<evidence type="ECO:0000259" key="11">
    <source>
        <dbReference type="Pfam" id="PF02463"/>
    </source>
</evidence>
<dbReference type="Proteomes" id="UP000178485">
    <property type="component" value="Chromosome i"/>
</dbReference>
<evidence type="ECO:0000313" key="12">
    <source>
        <dbReference type="EMBL" id="SCM59219.1"/>
    </source>
</evidence>
<dbReference type="GO" id="GO:0006281">
    <property type="term" value="P:DNA repair"/>
    <property type="evidence" value="ECO:0007669"/>
    <property type="project" value="UniProtKB-KW"/>
</dbReference>
<dbReference type="EMBL" id="LT608328">
    <property type="protein sequence ID" value="SCM59219.1"/>
    <property type="molecule type" value="Genomic_DNA"/>
</dbReference>
<dbReference type="InterPro" id="IPR004604">
    <property type="entry name" value="DNA_recomb/repair_RecN"/>
</dbReference>
<evidence type="ECO:0000256" key="8">
    <source>
        <dbReference type="ARBA" id="ARBA00033408"/>
    </source>
</evidence>
<evidence type="ECO:0000256" key="7">
    <source>
        <dbReference type="ARBA" id="ARBA00023204"/>
    </source>
</evidence>
<feature type="domain" description="RecF/RecN/SMC N-terminal" evidence="11">
    <location>
        <begin position="1"/>
        <end position="510"/>
    </location>
</feature>
<keyword evidence="4" id="KW-0547">Nucleotide-binding</keyword>
<dbReference type="STRING" id="1642646.ING2E5A_2417"/>
<protein>
    <recommendedName>
        <fullName evidence="3 9">DNA repair protein RecN</fullName>
    </recommendedName>
    <alternativeName>
        <fullName evidence="8 9">Recombination protein N</fullName>
    </alternativeName>
</protein>
<accession>A0A1G4G9J3</accession>
<comment type="function">
    <text evidence="1 9">May be involved in recombinational repair of damaged DNA.</text>
</comment>